<dbReference type="EMBL" id="JARJLG010000003">
    <property type="protein sequence ID" value="KAJ7782551.1"/>
    <property type="molecule type" value="Genomic_DNA"/>
</dbReference>
<dbReference type="AlphaFoldDB" id="A0AAD7P0F4"/>
<proteinExistence type="predicted"/>
<sequence length="688" mass="77588">MEALTLATTVLAFATFIKDLIELGQSIKESIEKVGENRRQIRELANDVLRSLADIANLTRGKEDDYQAPALLGALGDLKANMLHVLSVCRKVIPAERRLGLRGIGSQVKIWMKRDEVEREIRRLKEHVNACYIKFTAFSAARIEETAACVEETTALTAETTARIEDMSLDTVNTTLRVEQTLIVNHVESRVQLRRLEGMMAQVLLETPFGQNVMDRTVEIISYDQNHDSLESQYLSVQIMHLIESLQHLVAGGNFDLDLNILSDGKDMFIAPTTPLHLLHQILGMILDIQNGTLRPWISPERHLIFNLGPHMCNLGLISEAIAWELLVIQILGHGAPSDCSGRFMAHLARSRRKLSQYYRRQLRHELALQASEQSLRILRSFSDPPLDLWEISMATLVTHSMNLCQVGQHEVAITIAQEAVVTCRPMVAGVIQFASDMSANEEYSVVISSEAFFAMALSLSTVGRHLEAYEASKEGFRTVLKFSGFIRHPAGTFIDSFIHQICKVAEEDELSLSMLRETVLLFRDLARNYPEEFSPQFLRLLYAYMYLDEQKTSPNFSASLKTLRIFLEPESRSPPPSLGESNNFFVISDQYGGVTEDVIRGCYVLPLETEDIRAPLLRKIFLSNFDQAITILQGVASSSTTESWHPGHHLTWALYDIIDVLLPSLPHSQQLVLLQLWHRYAATIHAI</sequence>
<evidence type="ECO:0008006" key="3">
    <source>
        <dbReference type="Google" id="ProtNLM"/>
    </source>
</evidence>
<protein>
    <recommendedName>
        <fullName evidence="3">Fungal N-terminal domain-containing protein</fullName>
    </recommendedName>
</protein>
<dbReference type="Proteomes" id="UP001215280">
    <property type="component" value="Unassembled WGS sequence"/>
</dbReference>
<keyword evidence="2" id="KW-1185">Reference proteome</keyword>
<accession>A0AAD7P0F4</accession>
<gene>
    <name evidence="1" type="ORF">DFH07DRAFT_949340</name>
</gene>
<comment type="caution">
    <text evidence="1">The sequence shown here is derived from an EMBL/GenBank/DDBJ whole genome shotgun (WGS) entry which is preliminary data.</text>
</comment>
<dbReference type="CDD" id="cd21037">
    <property type="entry name" value="MLKL_NTD"/>
    <property type="match status" value="1"/>
</dbReference>
<organism evidence="1 2">
    <name type="scientific">Mycena maculata</name>
    <dbReference type="NCBI Taxonomy" id="230809"/>
    <lineage>
        <taxon>Eukaryota</taxon>
        <taxon>Fungi</taxon>
        <taxon>Dikarya</taxon>
        <taxon>Basidiomycota</taxon>
        <taxon>Agaricomycotina</taxon>
        <taxon>Agaricomycetes</taxon>
        <taxon>Agaricomycetidae</taxon>
        <taxon>Agaricales</taxon>
        <taxon>Marasmiineae</taxon>
        <taxon>Mycenaceae</taxon>
        <taxon>Mycena</taxon>
    </lineage>
</organism>
<dbReference type="InterPro" id="IPR059179">
    <property type="entry name" value="MLKL-like_MCAfunc"/>
</dbReference>
<evidence type="ECO:0000313" key="2">
    <source>
        <dbReference type="Proteomes" id="UP001215280"/>
    </source>
</evidence>
<evidence type="ECO:0000313" key="1">
    <source>
        <dbReference type="EMBL" id="KAJ7782551.1"/>
    </source>
</evidence>
<reference evidence="1" key="1">
    <citation type="submission" date="2023-03" db="EMBL/GenBank/DDBJ databases">
        <title>Massive genome expansion in bonnet fungi (Mycena s.s.) driven by repeated elements and novel gene families across ecological guilds.</title>
        <authorList>
            <consortium name="Lawrence Berkeley National Laboratory"/>
            <person name="Harder C.B."/>
            <person name="Miyauchi S."/>
            <person name="Viragh M."/>
            <person name="Kuo A."/>
            <person name="Thoen E."/>
            <person name="Andreopoulos B."/>
            <person name="Lu D."/>
            <person name="Skrede I."/>
            <person name="Drula E."/>
            <person name="Henrissat B."/>
            <person name="Morin E."/>
            <person name="Kohler A."/>
            <person name="Barry K."/>
            <person name="LaButti K."/>
            <person name="Morin E."/>
            <person name="Salamov A."/>
            <person name="Lipzen A."/>
            <person name="Mereny Z."/>
            <person name="Hegedus B."/>
            <person name="Baldrian P."/>
            <person name="Stursova M."/>
            <person name="Weitz H."/>
            <person name="Taylor A."/>
            <person name="Grigoriev I.V."/>
            <person name="Nagy L.G."/>
            <person name="Martin F."/>
            <person name="Kauserud H."/>
        </authorList>
    </citation>
    <scope>NUCLEOTIDE SEQUENCE</scope>
    <source>
        <strain evidence="1">CBHHK188m</strain>
    </source>
</reference>
<name>A0AAD7P0F4_9AGAR</name>